<feature type="region of interest" description="Disordered" evidence="1">
    <location>
        <begin position="1"/>
        <end position="73"/>
    </location>
</feature>
<feature type="compositionally biased region" description="Pro residues" evidence="1">
    <location>
        <begin position="211"/>
        <end position="221"/>
    </location>
</feature>
<feature type="compositionally biased region" description="Low complexity" evidence="1">
    <location>
        <begin position="50"/>
        <end position="60"/>
    </location>
</feature>
<evidence type="ECO:0000256" key="1">
    <source>
        <dbReference type="SAM" id="MobiDB-lite"/>
    </source>
</evidence>
<dbReference type="AlphaFoldDB" id="A0A8S1IRE0"/>
<sequence length="327" mass="33323">MASIPSNSSDDECVGPPKKSKRPKKRSKNKSKAKDPKTTPPCPGNHAAKADASAAAQAPATGEPGASLEEPVDRASRGKTCVFVCLVDVACSEESPQCSTKVFLAGSYWCQFDFACPPFEPAFTVTYIPYKPPDAPTSTGSQMVIVEPPGPAASPVMADVTITASTAMPPTAAPGAAAPPGTDKNVSAGATALTTPGPIVTPVTVEGGPTPQEPGSPPGMPPATVRSGQGASSRPRKPPAPQCFYVCQREVCSADTCEVVEGSDFCTFWAMCPANPPASRVIYLPQDAETDPPGTVIAAAGAQTPEPLPGLNPAAAPGPVMQKRIGG</sequence>
<gene>
    <name evidence="2" type="ORF">OSTQU699_LOCUS3150</name>
</gene>
<proteinExistence type="predicted"/>
<evidence type="ECO:0000313" key="3">
    <source>
        <dbReference type="Proteomes" id="UP000708148"/>
    </source>
</evidence>
<evidence type="ECO:0000313" key="2">
    <source>
        <dbReference type="EMBL" id="CAD7697789.1"/>
    </source>
</evidence>
<accession>A0A8S1IRE0</accession>
<organism evidence="2 3">
    <name type="scientific">Ostreobium quekettii</name>
    <dbReference type="NCBI Taxonomy" id="121088"/>
    <lineage>
        <taxon>Eukaryota</taxon>
        <taxon>Viridiplantae</taxon>
        <taxon>Chlorophyta</taxon>
        <taxon>core chlorophytes</taxon>
        <taxon>Ulvophyceae</taxon>
        <taxon>TCBD clade</taxon>
        <taxon>Bryopsidales</taxon>
        <taxon>Ostreobineae</taxon>
        <taxon>Ostreobiaceae</taxon>
        <taxon>Ostreobium</taxon>
    </lineage>
</organism>
<feature type="region of interest" description="Disordered" evidence="1">
    <location>
        <begin position="171"/>
        <end position="239"/>
    </location>
</feature>
<reference evidence="2" key="1">
    <citation type="submission" date="2020-12" db="EMBL/GenBank/DDBJ databases">
        <authorList>
            <person name="Iha C."/>
        </authorList>
    </citation>
    <scope>NUCLEOTIDE SEQUENCE</scope>
</reference>
<dbReference type="Proteomes" id="UP000708148">
    <property type="component" value="Unassembled WGS sequence"/>
</dbReference>
<feature type="compositionally biased region" description="Low complexity" evidence="1">
    <location>
        <begin position="171"/>
        <end position="182"/>
    </location>
</feature>
<protein>
    <submittedName>
        <fullName evidence="2">Uncharacterized protein</fullName>
    </submittedName>
</protein>
<feature type="compositionally biased region" description="Low complexity" evidence="1">
    <location>
        <begin position="194"/>
        <end position="210"/>
    </location>
</feature>
<name>A0A8S1IRE0_9CHLO</name>
<dbReference type="EMBL" id="CAJHUC010000712">
    <property type="protein sequence ID" value="CAD7697789.1"/>
    <property type="molecule type" value="Genomic_DNA"/>
</dbReference>
<comment type="caution">
    <text evidence="2">The sequence shown here is derived from an EMBL/GenBank/DDBJ whole genome shotgun (WGS) entry which is preliminary data.</text>
</comment>
<feature type="compositionally biased region" description="Basic residues" evidence="1">
    <location>
        <begin position="18"/>
        <end position="31"/>
    </location>
</feature>
<keyword evidence="3" id="KW-1185">Reference proteome</keyword>